<feature type="non-terminal residue" evidence="13">
    <location>
        <position position="1"/>
    </location>
</feature>
<protein>
    <submittedName>
        <fullName evidence="13">DEAD-box ATP-dependent RNA helicase 5-like</fullName>
    </submittedName>
</protein>
<keyword evidence="9" id="KW-0694">RNA-binding</keyword>
<dbReference type="Gene3D" id="3.40.50.300">
    <property type="entry name" value="P-loop containing nucleotide triphosphate hydrolases"/>
    <property type="match status" value="1"/>
</dbReference>
<dbReference type="PROSITE" id="PS00039">
    <property type="entry name" value="DEAD_ATP_HELICASE"/>
    <property type="match status" value="1"/>
</dbReference>
<accession>A0A392MHU9</accession>
<keyword evidence="8" id="KW-0067">ATP-binding</keyword>
<evidence type="ECO:0000256" key="4">
    <source>
        <dbReference type="ARBA" id="ARBA00022552"/>
    </source>
</evidence>
<evidence type="ECO:0000256" key="2">
    <source>
        <dbReference type="ARBA" id="ARBA00009334"/>
    </source>
</evidence>
<keyword evidence="5" id="KW-0547">Nucleotide-binding</keyword>
<sequence length="198" mass="22190">ISDVLCDAGKSCGVESVCLYGGTSKGPQISALKSGIDIVIGTPGRIQDLVEMGICRLQEVSFVVLDEADRMLDMGFEQIVRSILGQTCSARQMVMFSATWPLAVHHLAQEFMDPNPVKVVVGSEDLSANHDVMQIVEVLDERLRDKRLLALLEKYHKSQKNRVLVFVLYKWETTRVEKMLQQGYYATIVAIWVGKRCQ</sequence>
<keyword evidence="7 13" id="KW-0347">Helicase</keyword>
<evidence type="ECO:0000256" key="1">
    <source>
        <dbReference type="ARBA" id="ARBA00004604"/>
    </source>
</evidence>
<comment type="function">
    <text evidence="11">ATP-dependent RNA helicase required for 60S ribosomal subunit synthesis. Involved in efficient pre-rRNA processing, predominantly at site A3, which is necessary for the normal formation of 25S and 5.8S rRNAs.</text>
</comment>
<dbReference type="SMART" id="SM00487">
    <property type="entry name" value="DEXDc"/>
    <property type="match status" value="1"/>
</dbReference>
<dbReference type="InterPro" id="IPR027417">
    <property type="entry name" value="P-loop_NTPase"/>
</dbReference>
<dbReference type="PROSITE" id="PS51192">
    <property type="entry name" value="HELICASE_ATP_BIND_1"/>
    <property type="match status" value="1"/>
</dbReference>
<evidence type="ECO:0000256" key="8">
    <source>
        <dbReference type="ARBA" id="ARBA00022840"/>
    </source>
</evidence>
<dbReference type="GO" id="GO:0003723">
    <property type="term" value="F:RNA binding"/>
    <property type="evidence" value="ECO:0007669"/>
    <property type="project" value="UniProtKB-KW"/>
</dbReference>
<evidence type="ECO:0000256" key="11">
    <source>
        <dbReference type="ARBA" id="ARBA00037449"/>
    </source>
</evidence>
<dbReference type="PANTHER" id="PTHR47958">
    <property type="entry name" value="ATP-DEPENDENT RNA HELICASE DBP3"/>
    <property type="match status" value="1"/>
</dbReference>
<dbReference type="AlphaFoldDB" id="A0A392MHU9"/>
<organism evidence="13 14">
    <name type="scientific">Trifolium medium</name>
    <dbReference type="NCBI Taxonomy" id="97028"/>
    <lineage>
        <taxon>Eukaryota</taxon>
        <taxon>Viridiplantae</taxon>
        <taxon>Streptophyta</taxon>
        <taxon>Embryophyta</taxon>
        <taxon>Tracheophyta</taxon>
        <taxon>Spermatophyta</taxon>
        <taxon>Magnoliopsida</taxon>
        <taxon>eudicotyledons</taxon>
        <taxon>Gunneridae</taxon>
        <taxon>Pentapetalae</taxon>
        <taxon>rosids</taxon>
        <taxon>fabids</taxon>
        <taxon>Fabales</taxon>
        <taxon>Fabaceae</taxon>
        <taxon>Papilionoideae</taxon>
        <taxon>50 kb inversion clade</taxon>
        <taxon>NPAAA clade</taxon>
        <taxon>Hologalegina</taxon>
        <taxon>IRL clade</taxon>
        <taxon>Trifolieae</taxon>
        <taxon>Trifolium</taxon>
    </lineage>
</organism>
<dbReference type="InterPro" id="IPR014001">
    <property type="entry name" value="Helicase_ATP-bd"/>
</dbReference>
<dbReference type="GO" id="GO:0016787">
    <property type="term" value="F:hydrolase activity"/>
    <property type="evidence" value="ECO:0007669"/>
    <property type="project" value="UniProtKB-KW"/>
</dbReference>
<dbReference type="GO" id="GO:0004386">
    <property type="term" value="F:helicase activity"/>
    <property type="evidence" value="ECO:0007669"/>
    <property type="project" value="UniProtKB-KW"/>
</dbReference>
<name>A0A392MHU9_9FABA</name>
<evidence type="ECO:0000256" key="6">
    <source>
        <dbReference type="ARBA" id="ARBA00022801"/>
    </source>
</evidence>
<feature type="domain" description="Helicase ATP-binding" evidence="12">
    <location>
        <begin position="1"/>
        <end position="118"/>
    </location>
</feature>
<dbReference type="EMBL" id="LXQA010011454">
    <property type="protein sequence ID" value="MCH87067.1"/>
    <property type="molecule type" value="Genomic_DNA"/>
</dbReference>
<evidence type="ECO:0000313" key="13">
    <source>
        <dbReference type="EMBL" id="MCH87067.1"/>
    </source>
</evidence>
<dbReference type="Proteomes" id="UP000265520">
    <property type="component" value="Unassembled WGS sequence"/>
</dbReference>
<proteinExistence type="inferred from homology"/>
<keyword evidence="10" id="KW-0539">Nucleus</keyword>
<keyword evidence="6" id="KW-0378">Hydrolase</keyword>
<evidence type="ECO:0000313" key="14">
    <source>
        <dbReference type="Proteomes" id="UP000265520"/>
    </source>
</evidence>
<evidence type="ECO:0000256" key="7">
    <source>
        <dbReference type="ARBA" id="ARBA00022806"/>
    </source>
</evidence>
<dbReference type="InterPro" id="IPR000629">
    <property type="entry name" value="RNA-helicase_DEAD-box_CS"/>
</dbReference>
<dbReference type="InterPro" id="IPR011545">
    <property type="entry name" value="DEAD/DEAH_box_helicase_dom"/>
</dbReference>
<evidence type="ECO:0000259" key="12">
    <source>
        <dbReference type="PROSITE" id="PS51192"/>
    </source>
</evidence>
<gene>
    <name evidence="13" type="ORF">A2U01_0007932</name>
</gene>
<evidence type="ECO:0000256" key="10">
    <source>
        <dbReference type="ARBA" id="ARBA00023242"/>
    </source>
</evidence>
<keyword evidence="3" id="KW-0690">Ribosome biogenesis</keyword>
<reference evidence="13 14" key="1">
    <citation type="journal article" date="2018" name="Front. Plant Sci.">
        <title>Red Clover (Trifolium pratense) and Zigzag Clover (T. medium) - A Picture of Genomic Similarities and Differences.</title>
        <authorList>
            <person name="Dluhosova J."/>
            <person name="Istvanek J."/>
            <person name="Nedelnik J."/>
            <person name="Repkova J."/>
        </authorList>
    </citation>
    <scope>NUCLEOTIDE SEQUENCE [LARGE SCALE GENOMIC DNA]</scope>
    <source>
        <strain evidence="14">cv. 10/8</strain>
        <tissue evidence="13">Leaf</tissue>
    </source>
</reference>
<comment type="subcellular location">
    <subcellularLocation>
        <location evidence="1">Nucleus</location>
        <location evidence="1">Nucleolus</location>
    </subcellularLocation>
</comment>
<dbReference type="SUPFAM" id="SSF52540">
    <property type="entry name" value="P-loop containing nucleoside triphosphate hydrolases"/>
    <property type="match status" value="1"/>
</dbReference>
<keyword evidence="4" id="KW-0698">rRNA processing</keyword>
<dbReference type="CDD" id="cd00268">
    <property type="entry name" value="DEADc"/>
    <property type="match status" value="1"/>
</dbReference>
<dbReference type="Pfam" id="PF00270">
    <property type="entry name" value="DEAD"/>
    <property type="match status" value="1"/>
</dbReference>
<dbReference type="GO" id="GO:0005524">
    <property type="term" value="F:ATP binding"/>
    <property type="evidence" value="ECO:0007669"/>
    <property type="project" value="InterPro"/>
</dbReference>
<evidence type="ECO:0000256" key="3">
    <source>
        <dbReference type="ARBA" id="ARBA00022517"/>
    </source>
</evidence>
<dbReference type="InterPro" id="IPR044742">
    <property type="entry name" value="DEAD/DEAH_RhlB"/>
</dbReference>
<keyword evidence="14" id="KW-1185">Reference proteome</keyword>
<comment type="similarity">
    <text evidence="2">Belongs to the DEAD box helicase family. DDX5/DBP2 subfamily.</text>
</comment>
<evidence type="ECO:0000256" key="9">
    <source>
        <dbReference type="ARBA" id="ARBA00022884"/>
    </source>
</evidence>
<comment type="caution">
    <text evidence="13">The sequence shown here is derived from an EMBL/GenBank/DDBJ whole genome shotgun (WGS) entry which is preliminary data.</text>
</comment>
<evidence type="ECO:0000256" key="5">
    <source>
        <dbReference type="ARBA" id="ARBA00022741"/>
    </source>
</evidence>